<dbReference type="STRING" id="561229.Dd1591_0208"/>
<dbReference type="EMBL" id="CP001655">
    <property type="protein sequence ID" value="ACT05101.1"/>
    <property type="molecule type" value="Genomic_DNA"/>
</dbReference>
<name>C6CGN2_DICC1</name>
<protein>
    <submittedName>
        <fullName evidence="2">CpmJ protein</fullName>
    </submittedName>
</protein>
<dbReference type="KEGG" id="dze:Dd1591_0208"/>
<dbReference type="Proteomes" id="UP000002735">
    <property type="component" value="Chromosome"/>
</dbReference>
<keyword evidence="1" id="KW-0812">Transmembrane</keyword>
<gene>
    <name evidence="2" type="ordered locus">Dd1591_0208</name>
</gene>
<dbReference type="AlphaFoldDB" id="C6CGN2"/>
<evidence type="ECO:0000313" key="2">
    <source>
        <dbReference type="EMBL" id="ACT05101.1"/>
    </source>
</evidence>
<sequence precursor="true">MVDTIAYWLINKRTLMFSYVIRVTTIILTVLITTKSYANCMQEEKIKQGVNYLSLINHERKDLAILSFFDNNTSHPNRGMSFYIKNSNGYSIIPVPNSDMFIWFDYSLSASRINIFDYRLYHHPKGKKLISVQKRGDDLTAMQPITITVYKLAESHDDPGVPPYSWVIEKTVTTPEKYGSAYEVLDDIRYLCSVL</sequence>
<evidence type="ECO:0000313" key="3">
    <source>
        <dbReference type="Proteomes" id="UP000002735"/>
    </source>
</evidence>
<dbReference type="Pfam" id="PF21955">
    <property type="entry name" value="CarG-like"/>
    <property type="match status" value="1"/>
</dbReference>
<feature type="transmembrane region" description="Helical" evidence="1">
    <location>
        <begin position="16"/>
        <end position="38"/>
    </location>
</feature>
<evidence type="ECO:0000256" key="1">
    <source>
        <dbReference type="SAM" id="Phobius"/>
    </source>
</evidence>
<dbReference type="InterPro" id="IPR054139">
    <property type="entry name" value="CarG-like"/>
</dbReference>
<organism evidence="2 3">
    <name type="scientific">Dickeya chrysanthemi (strain Ech1591)</name>
    <name type="common">Dickeya zeae (strain Ech1591)</name>
    <dbReference type="NCBI Taxonomy" id="561229"/>
    <lineage>
        <taxon>Bacteria</taxon>
        <taxon>Pseudomonadati</taxon>
        <taxon>Pseudomonadota</taxon>
        <taxon>Gammaproteobacteria</taxon>
        <taxon>Enterobacterales</taxon>
        <taxon>Pectobacteriaceae</taxon>
        <taxon>Dickeya</taxon>
    </lineage>
</organism>
<dbReference type="eggNOG" id="ENOG5032WNA">
    <property type="taxonomic scope" value="Bacteria"/>
</dbReference>
<keyword evidence="1" id="KW-0472">Membrane</keyword>
<dbReference type="HOGENOM" id="CLU_128658_0_0_6"/>
<reference evidence="2 3" key="1">
    <citation type="submission" date="2009-06" db="EMBL/GenBank/DDBJ databases">
        <title>Complete sequence of Dickeya zeae Ech1591.</title>
        <authorList>
            <consortium name="US DOE Joint Genome Institute"/>
            <person name="Lucas S."/>
            <person name="Copeland A."/>
            <person name="Lapidus A."/>
            <person name="Glavina del Rio T."/>
            <person name="Tice H."/>
            <person name="Bruce D."/>
            <person name="Goodwin L."/>
            <person name="Pitluck S."/>
            <person name="Chertkov O."/>
            <person name="Brettin T."/>
            <person name="Detter J.C."/>
            <person name="Han C."/>
            <person name="Larimer F."/>
            <person name="Land M."/>
            <person name="Hauser L."/>
            <person name="Kyrpides N."/>
            <person name="Ovchinnikova G."/>
            <person name="Balakrishnan V."/>
            <person name="Glasner J."/>
            <person name="Perna N.T."/>
        </authorList>
    </citation>
    <scope>NUCLEOTIDE SEQUENCE [LARGE SCALE GENOMIC DNA]</scope>
    <source>
        <strain evidence="2 3">Ech1591</strain>
    </source>
</reference>
<keyword evidence="1" id="KW-1133">Transmembrane helix</keyword>
<accession>C6CGN2</accession>
<proteinExistence type="predicted"/>